<evidence type="ECO:0000256" key="6">
    <source>
        <dbReference type="ARBA" id="ARBA00023049"/>
    </source>
</evidence>
<dbReference type="SUPFAM" id="SSF48452">
    <property type="entry name" value="TPR-like"/>
    <property type="match status" value="1"/>
</dbReference>
<feature type="domain" description="Peptidase M48" evidence="7">
    <location>
        <begin position="54"/>
        <end position="235"/>
    </location>
</feature>
<evidence type="ECO:0000259" key="7">
    <source>
        <dbReference type="Pfam" id="PF01435"/>
    </source>
</evidence>
<dbReference type="Pfam" id="PF01435">
    <property type="entry name" value="Peptidase_M48"/>
    <property type="match status" value="1"/>
</dbReference>
<comment type="caution">
    <text evidence="8">The sequence shown here is derived from an EMBL/GenBank/DDBJ whole genome shotgun (WGS) entry which is preliminary data.</text>
</comment>
<dbReference type="Gene3D" id="1.25.40.10">
    <property type="entry name" value="Tetratricopeptide repeat domain"/>
    <property type="match status" value="1"/>
</dbReference>
<evidence type="ECO:0000256" key="1">
    <source>
        <dbReference type="ARBA" id="ARBA00001947"/>
    </source>
</evidence>
<dbReference type="InterPro" id="IPR011990">
    <property type="entry name" value="TPR-like_helical_dom_sf"/>
</dbReference>
<keyword evidence="5" id="KW-0862">Zinc</keyword>
<dbReference type="PANTHER" id="PTHR22726:SF1">
    <property type="entry name" value="METALLOENDOPEPTIDASE OMA1, MITOCHONDRIAL"/>
    <property type="match status" value="1"/>
</dbReference>
<evidence type="ECO:0000256" key="4">
    <source>
        <dbReference type="ARBA" id="ARBA00022801"/>
    </source>
</evidence>
<evidence type="ECO:0000256" key="5">
    <source>
        <dbReference type="ARBA" id="ARBA00022833"/>
    </source>
</evidence>
<organism evidence="8 9">
    <name type="scientific">Tritonibacter aquimaris</name>
    <dbReference type="NCBI Taxonomy" id="2663379"/>
    <lineage>
        <taxon>Bacteria</taxon>
        <taxon>Pseudomonadati</taxon>
        <taxon>Pseudomonadota</taxon>
        <taxon>Alphaproteobacteria</taxon>
        <taxon>Rhodobacterales</taxon>
        <taxon>Paracoccaceae</taxon>
        <taxon>Tritonibacter</taxon>
    </lineage>
</organism>
<keyword evidence="4" id="KW-0378">Hydrolase</keyword>
<dbReference type="PANTHER" id="PTHR22726">
    <property type="entry name" value="METALLOENDOPEPTIDASE OMA1"/>
    <property type="match status" value="1"/>
</dbReference>
<name>A0A844AX22_9RHOB</name>
<dbReference type="InterPro" id="IPR001915">
    <property type="entry name" value="Peptidase_M48"/>
</dbReference>
<dbReference type="GO" id="GO:0051603">
    <property type="term" value="P:proteolysis involved in protein catabolic process"/>
    <property type="evidence" value="ECO:0007669"/>
    <property type="project" value="TreeGrafter"/>
</dbReference>
<dbReference type="GO" id="GO:0046872">
    <property type="term" value="F:metal ion binding"/>
    <property type="evidence" value="ECO:0007669"/>
    <property type="project" value="UniProtKB-KW"/>
</dbReference>
<evidence type="ECO:0000256" key="2">
    <source>
        <dbReference type="ARBA" id="ARBA00022670"/>
    </source>
</evidence>
<dbReference type="CDD" id="cd07324">
    <property type="entry name" value="M48C_Oma1-like"/>
    <property type="match status" value="1"/>
</dbReference>
<dbReference type="InterPro" id="IPR019734">
    <property type="entry name" value="TPR_rpt"/>
</dbReference>
<dbReference type="InterPro" id="IPR051156">
    <property type="entry name" value="Mito/Outer_Membr_Metalloprot"/>
</dbReference>
<reference evidence="8 9" key="1">
    <citation type="submission" date="2019-10" db="EMBL/GenBank/DDBJ databases">
        <title>Epibacterium sp. nov., isolated from seawater.</title>
        <authorList>
            <person name="Zhang X."/>
            <person name="Li N."/>
        </authorList>
    </citation>
    <scope>NUCLEOTIDE SEQUENCE [LARGE SCALE GENOMIC DNA]</scope>
    <source>
        <strain evidence="8 9">SM1969</strain>
    </source>
</reference>
<sequence>MAISQGAPMTFDRVYRLTSIPALMIGFFLFFASAVQAQSISLLRDADIEYGLSQLAAPVLRASGLNPKRVRVLVVNDSSLNAFVIDHKTIFIHHGLIQRVKTPEMLQAVIAHEAAHITNGHLARRLQNLRSTSTAAGLGVALAALAAAAGSSEAAVGIALGTQNSAQRSFLSHTRAEESAADRTAASVMHQAGIPIRGMQQVQELFAGQEFLNAGTQDPYARSHPLSRDRIRATKAFVATYGDKGKADPKAAYWLARVQGKLSAFLRAPKWTMRRATAEPYKDVRLMREAVAYHRTNKLNKALHSIDSALRVRPNDGFYLELKGQFLMENRRWGEAVATYQRAAKSLPRDPLILASLGRAQLAAGNPRAALKTLEKARSIDFRNNILLRAMAQAYAQTGQNGLASLVTAERYALRGRLADAGIHAKRATGLLPTGSAAWRRAQDVLVAAEQAEKRKRRR</sequence>
<dbReference type="GO" id="GO:0016020">
    <property type="term" value="C:membrane"/>
    <property type="evidence" value="ECO:0007669"/>
    <property type="project" value="TreeGrafter"/>
</dbReference>
<keyword evidence="9" id="KW-1185">Reference proteome</keyword>
<dbReference type="SMART" id="SM00028">
    <property type="entry name" value="TPR"/>
    <property type="match status" value="3"/>
</dbReference>
<comment type="cofactor">
    <cofactor evidence="1">
        <name>Zn(2+)</name>
        <dbReference type="ChEBI" id="CHEBI:29105"/>
    </cofactor>
</comment>
<protein>
    <submittedName>
        <fullName evidence="8">M48 family metalloprotease</fullName>
    </submittedName>
</protein>
<dbReference type="EMBL" id="WIXK01000004">
    <property type="protein sequence ID" value="MQY42934.1"/>
    <property type="molecule type" value="Genomic_DNA"/>
</dbReference>
<dbReference type="Proteomes" id="UP000436694">
    <property type="component" value="Unassembled WGS sequence"/>
</dbReference>
<evidence type="ECO:0000313" key="9">
    <source>
        <dbReference type="Proteomes" id="UP000436694"/>
    </source>
</evidence>
<accession>A0A844AX22</accession>
<dbReference type="Gene3D" id="3.30.2010.10">
    <property type="entry name" value="Metalloproteases ('zincins'), catalytic domain"/>
    <property type="match status" value="1"/>
</dbReference>
<proteinExistence type="predicted"/>
<evidence type="ECO:0000313" key="8">
    <source>
        <dbReference type="EMBL" id="MQY42934.1"/>
    </source>
</evidence>
<dbReference type="GO" id="GO:0004222">
    <property type="term" value="F:metalloendopeptidase activity"/>
    <property type="evidence" value="ECO:0007669"/>
    <property type="project" value="InterPro"/>
</dbReference>
<keyword evidence="2 8" id="KW-0645">Protease</keyword>
<dbReference type="AlphaFoldDB" id="A0A844AX22"/>
<dbReference type="Pfam" id="PF14559">
    <property type="entry name" value="TPR_19"/>
    <property type="match status" value="1"/>
</dbReference>
<keyword evidence="6 8" id="KW-0482">Metalloprotease</keyword>
<gene>
    <name evidence="8" type="ORF">GG681_09800</name>
</gene>
<evidence type="ECO:0000256" key="3">
    <source>
        <dbReference type="ARBA" id="ARBA00022723"/>
    </source>
</evidence>
<keyword evidence="3" id="KW-0479">Metal-binding</keyword>